<dbReference type="Pfam" id="PF10093">
    <property type="entry name" value="EarP"/>
    <property type="match status" value="1"/>
</dbReference>
<keyword evidence="2" id="KW-0808">Transferase</keyword>
<evidence type="ECO:0000256" key="4">
    <source>
        <dbReference type="ARBA" id="ARBA00024346"/>
    </source>
</evidence>
<reference evidence="8 9" key="1">
    <citation type="submission" date="2013-06" db="EMBL/GenBank/DDBJ databases">
        <title>Draft genome sequence of Thauera terpenica.</title>
        <authorList>
            <person name="Liu B."/>
            <person name="Frostegard A.H."/>
            <person name="Shapleigh J.P."/>
        </authorList>
    </citation>
    <scope>NUCLEOTIDE SEQUENCE [LARGE SCALE GENOMIC DNA]</scope>
    <source>
        <strain evidence="8 9">58Eu</strain>
    </source>
</reference>
<evidence type="ECO:0000256" key="6">
    <source>
        <dbReference type="ARBA" id="ARBA00030025"/>
    </source>
</evidence>
<evidence type="ECO:0000256" key="5">
    <source>
        <dbReference type="ARBA" id="ARBA00024416"/>
    </source>
</evidence>
<dbReference type="PATRIC" id="fig|1348657.5.peg.3003"/>
<evidence type="ECO:0000313" key="9">
    <source>
        <dbReference type="Proteomes" id="UP000015455"/>
    </source>
</evidence>
<dbReference type="STRING" id="1348657.M622_05570"/>
<dbReference type="NCBIfam" id="TIGR03837">
    <property type="entry name" value="efp_Arg_rhamno"/>
    <property type="match status" value="1"/>
</dbReference>
<evidence type="ECO:0000256" key="3">
    <source>
        <dbReference type="ARBA" id="ARBA00024303"/>
    </source>
</evidence>
<comment type="similarity">
    <text evidence="4">Belongs to the glycosyltransferase 104 family.</text>
</comment>
<dbReference type="eggNOG" id="COG4394">
    <property type="taxonomic scope" value="Bacteria"/>
</dbReference>
<keyword evidence="1" id="KW-0328">Glycosyltransferase</keyword>
<comment type="caution">
    <text evidence="8">The sequence shown here is derived from an EMBL/GenBank/DDBJ whole genome shotgun (WGS) entry which is preliminary data.</text>
</comment>
<dbReference type="AlphaFoldDB" id="S9ZAZ3"/>
<evidence type="ECO:0000256" key="2">
    <source>
        <dbReference type="ARBA" id="ARBA00022679"/>
    </source>
</evidence>
<gene>
    <name evidence="8" type="ORF">M622_05570</name>
</gene>
<accession>S9ZAZ3</accession>
<sequence length="361" mass="39924">MRLWVDDWSVLQGICPQVVDVDEKAGGQVAGIELRRWNSTPDSAEQWHLAANEVEPGAVVIEAFACTLPEAHVQTMLGQQPRPLWINLEYLSAEAWVAACHAMASPHPRLGLVKHFFFPGFDEHTGGLLREPGLLQRRAAFRDDPAARKAWLAGRGIEPGDDKEALCVSLFAYAQTGLPALLQAWSTGQRSVHLLVPEGRMLEAVCSALGSTLLAVGEHLSRASLIVHALPFTDQDGYDELLWACDLNFVRGEDSFVRAQWAGRPFVWHIYPQDENAHRPKLEAFMERYAARLDPQAAAALKAFWWAWNGCGDAVDAWPDFLAALPILNAHAERWCNERAAQKDLASALIAFCSHSQIVPG</sequence>
<proteinExistence type="inferred from homology"/>
<evidence type="ECO:0000256" key="7">
    <source>
        <dbReference type="ARBA" id="ARBA00048472"/>
    </source>
</evidence>
<dbReference type="GO" id="GO:0106361">
    <property type="term" value="F:protein-arginine rhamnosyltransferase activity"/>
    <property type="evidence" value="ECO:0007669"/>
    <property type="project" value="InterPro"/>
</dbReference>
<name>S9ZAZ3_9RHOO</name>
<evidence type="ECO:0000256" key="1">
    <source>
        <dbReference type="ARBA" id="ARBA00022676"/>
    </source>
</evidence>
<protein>
    <recommendedName>
        <fullName evidence="5">Protein-arginine rhamnosyltransferase</fullName>
    </recommendedName>
    <alternativeName>
        <fullName evidence="6">EF-P arginine rhamnosyltransferase</fullName>
    </alternativeName>
</protein>
<comment type="catalytic activity">
    <reaction evidence="7">
        <text>dTDP-beta-L-rhamnose + L-arginyl-[protein] = N(omega)-(alpha-L-rhamnosyl)-L-arginyl-[protein] + dTDP + H(+)</text>
        <dbReference type="Rhea" id="RHEA:66692"/>
        <dbReference type="Rhea" id="RHEA-COMP:10532"/>
        <dbReference type="Rhea" id="RHEA-COMP:17096"/>
        <dbReference type="ChEBI" id="CHEBI:15378"/>
        <dbReference type="ChEBI" id="CHEBI:29965"/>
        <dbReference type="ChEBI" id="CHEBI:57510"/>
        <dbReference type="ChEBI" id="CHEBI:58369"/>
        <dbReference type="ChEBI" id="CHEBI:167445"/>
    </reaction>
    <physiologicalReaction direction="left-to-right" evidence="7">
        <dbReference type="Rhea" id="RHEA:66693"/>
    </physiologicalReaction>
</comment>
<dbReference type="InterPro" id="IPR016633">
    <property type="entry name" value="EarP"/>
</dbReference>
<comment type="function">
    <text evidence="3">Protein-arginine rhamnosyltransferase that catalyzes the transfer of a single rhamnose to elongation factor P (EF-P) on 'Lys-32', a modification required for EF-P-dependent rescue of polyproline stalled ribosomes.</text>
</comment>
<dbReference type="Proteomes" id="UP000015455">
    <property type="component" value="Unassembled WGS sequence"/>
</dbReference>
<dbReference type="EMBL" id="ATJV01000081">
    <property type="protein sequence ID" value="EPZ14450.1"/>
    <property type="molecule type" value="Genomic_DNA"/>
</dbReference>
<organism evidence="8 9">
    <name type="scientific">Thauera terpenica 58Eu</name>
    <dbReference type="NCBI Taxonomy" id="1348657"/>
    <lineage>
        <taxon>Bacteria</taxon>
        <taxon>Pseudomonadati</taxon>
        <taxon>Pseudomonadota</taxon>
        <taxon>Betaproteobacteria</taxon>
        <taxon>Rhodocyclales</taxon>
        <taxon>Zoogloeaceae</taxon>
        <taxon>Thauera</taxon>
    </lineage>
</organism>
<keyword evidence="9" id="KW-1185">Reference proteome</keyword>
<evidence type="ECO:0000313" key="8">
    <source>
        <dbReference type="EMBL" id="EPZ14450.1"/>
    </source>
</evidence>
<dbReference type="PIRSF" id="PIRSF015557">
    <property type="entry name" value="UCP015557"/>
    <property type="match status" value="1"/>
</dbReference>